<protein>
    <recommendedName>
        <fullName evidence="4">Transmembrane protein</fullName>
    </recommendedName>
</protein>
<dbReference type="AlphaFoldDB" id="A0A495W4N4"/>
<name>A0A495W4N4_9PSEU</name>
<evidence type="ECO:0008006" key="4">
    <source>
        <dbReference type="Google" id="ProtNLM"/>
    </source>
</evidence>
<keyword evidence="1" id="KW-0472">Membrane</keyword>
<dbReference type="OrthoDB" id="5198533at2"/>
<dbReference type="Proteomes" id="UP000282084">
    <property type="component" value="Unassembled WGS sequence"/>
</dbReference>
<accession>A0A495W4N4</accession>
<dbReference type="RefSeq" id="WP_121008166.1">
    <property type="nucleotide sequence ID" value="NZ_RBXO01000001.1"/>
</dbReference>
<keyword evidence="1" id="KW-1133">Transmembrane helix</keyword>
<organism evidence="2 3">
    <name type="scientific">Saccharothrix australiensis</name>
    <dbReference type="NCBI Taxonomy" id="2072"/>
    <lineage>
        <taxon>Bacteria</taxon>
        <taxon>Bacillati</taxon>
        <taxon>Actinomycetota</taxon>
        <taxon>Actinomycetes</taxon>
        <taxon>Pseudonocardiales</taxon>
        <taxon>Pseudonocardiaceae</taxon>
        <taxon>Saccharothrix</taxon>
    </lineage>
</organism>
<feature type="transmembrane region" description="Helical" evidence="1">
    <location>
        <begin position="12"/>
        <end position="35"/>
    </location>
</feature>
<dbReference type="EMBL" id="RBXO01000001">
    <property type="protein sequence ID" value="RKT56636.1"/>
    <property type="molecule type" value="Genomic_DNA"/>
</dbReference>
<proteinExistence type="predicted"/>
<feature type="transmembrane region" description="Helical" evidence="1">
    <location>
        <begin position="106"/>
        <end position="126"/>
    </location>
</feature>
<reference evidence="2 3" key="1">
    <citation type="submission" date="2018-10" db="EMBL/GenBank/DDBJ databases">
        <title>Sequencing the genomes of 1000 actinobacteria strains.</title>
        <authorList>
            <person name="Klenk H.-P."/>
        </authorList>
    </citation>
    <scope>NUCLEOTIDE SEQUENCE [LARGE SCALE GENOMIC DNA]</scope>
    <source>
        <strain evidence="2 3">DSM 43800</strain>
    </source>
</reference>
<keyword evidence="3" id="KW-1185">Reference proteome</keyword>
<gene>
    <name evidence="2" type="ORF">C8E97_5345</name>
</gene>
<comment type="caution">
    <text evidence="2">The sequence shown here is derived from an EMBL/GenBank/DDBJ whole genome shotgun (WGS) entry which is preliminary data.</text>
</comment>
<evidence type="ECO:0000256" key="1">
    <source>
        <dbReference type="SAM" id="Phobius"/>
    </source>
</evidence>
<evidence type="ECO:0000313" key="2">
    <source>
        <dbReference type="EMBL" id="RKT56636.1"/>
    </source>
</evidence>
<sequence>MKWYADRPGRLAWQVVADLLAVAWVWFWVTAALAARDAVLALRGPGDGLTRAGSGLRDTFGEAAAKARDLPLVGGKLGEALDRGRAAGGTLVDAGNTQVEAVETGALWLATALIAVPVAFLLVTWLPLRVRYALRAGAVRRLRDTGRRDLLALQALNRLPLRELARFDGDPAEAWRRRDEHVISLLAARQLAVCGLHDRGRRGTAAR</sequence>
<evidence type="ECO:0000313" key="3">
    <source>
        <dbReference type="Proteomes" id="UP000282084"/>
    </source>
</evidence>
<keyword evidence="1" id="KW-0812">Transmembrane</keyword>